<dbReference type="PANTHER" id="PTHR14167">
    <property type="entry name" value="SH3 DOMAIN-CONTAINING"/>
    <property type="match status" value="1"/>
</dbReference>
<evidence type="ECO:0000313" key="11">
    <source>
        <dbReference type="Proteomes" id="UP001474421"/>
    </source>
</evidence>
<dbReference type="InterPro" id="IPR050384">
    <property type="entry name" value="Endophilin_SH3RF"/>
</dbReference>
<feature type="domain" description="SH3" evidence="8">
    <location>
        <begin position="801"/>
        <end position="860"/>
    </location>
</feature>
<dbReference type="InterPro" id="IPR001452">
    <property type="entry name" value="SH3_domain"/>
</dbReference>
<reference evidence="10 11" key="1">
    <citation type="journal article" date="2024" name="Proc. Natl. Acad. Sci. U.S.A.">
        <title>The genetic regulatory architecture and epigenomic basis for age-related changes in rattlesnake venom.</title>
        <authorList>
            <person name="Hogan M.P."/>
            <person name="Holding M.L."/>
            <person name="Nystrom G.S."/>
            <person name="Colston T.J."/>
            <person name="Bartlett D.A."/>
            <person name="Mason A.J."/>
            <person name="Ellsworth S.A."/>
            <person name="Rautsaw R.M."/>
            <person name="Lawrence K.C."/>
            <person name="Strickland J.L."/>
            <person name="He B."/>
            <person name="Fraser P."/>
            <person name="Margres M.J."/>
            <person name="Gilbert D.M."/>
            <person name="Gibbs H.L."/>
            <person name="Parkinson C.L."/>
            <person name="Rokyta D.R."/>
        </authorList>
    </citation>
    <scope>NUCLEOTIDE SEQUENCE [LARGE SCALE GENOMIC DNA]</scope>
    <source>
        <strain evidence="10">DRR0105</strain>
    </source>
</reference>
<dbReference type="InterPro" id="IPR035609">
    <property type="entry name" value="Vinexin_SH3_1"/>
</dbReference>
<feature type="compositionally biased region" description="Low complexity" evidence="7">
    <location>
        <begin position="647"/>
        <end position="667"/>
    </location>
</feature>
<protein>
    <submittedName>
        <fullName evidence="10">Vinexin</fullName>
    </submittedName>
</protein>
<dbReference type="AlphaFoldDB" id="A0AAW1AZZ2"/>
<evidence type="ECO:0000256" key="1">
    <source>
        <dbReference type="ARBA" id="ARBA00004282"/>
    </source>
</evidence>
<evidence type="ECO:0000256" key="7">
    <source>
        <dbReference type="SAM" id="MobiDB-lite"/>
    </source>
</evidence>
<organism evidence="10 11">
    <name type="scientific">Crotalus adamanteus</name>
    <name type="common">Eastern diamondback rattlesnake</name>
    <dbReference type="NCBI Taxonomy" id="8729"/>
    <lineage>
        <taxon>Eukaryota</taxon>
        <taxon>Metazoa</taxon>
        <taxon>Chordata</taxon>
        <taxon>Craniata</taxon>
        <taxon>Vertebrata</taxon>
        <taxon>Euteleostomi</taxon>
        <taxon>Lepidosauria</taxon>
        <taxon>Squamata</taxon>
        <taxon>Bifurcata</taxon>
        <taxon>Unidentata</taxon>
        <taxon>Episquamata</taxon>
        <taxon>Toxicofera</taxon>
        <taxon>Serpentes</taxon>
        <taxon>Colubroidea</taxon>
        <taxon>Viperidae</taxon>
        <taxon>Crotalinae</taxon>
        <taxon>Crotalus</taxon>
    </lineage>
</organism>
<keyword evidence="3" id="KW-0677">Repeat</keyword>
<evidence type="ECO:0000256" key="4">
    <source>
        <dbReference type="ARBA" id="ARBA00022949"/>
    </source>
</evidence>
<keyword evidence="11" id="KW-1185">Reference proteome</keyword>
<feature type="region of interest" description="Disordered" evidence="7">
    <location>
        <begin position="641"/>
        <end position="679"/>
    </location>
</feature>
<dbReference type="Pfam" id="PF02208">
    <property type="entry name" value="Sorb"/>
    <property type="match status" value="1"/>
</dbReference>
<feature type="domain" description="SoHo" evidence="9">
    <location>
        <begin position="247"/>
        <end position="309"/>
    </location>
</feature>
<dbReference type="CDD" id="cd11924">
    <property type="entry name" value="SH3_Vinexin_2"/>
    <property type="match status" value="1"/>
</dbReference>
<sequence length="860" mass="95093">MLCSSKSLDQREPKLCKEYRVRGGCSSCGSNQPLPRTSFVCTFHLRWKTCTEQVLMVVDNSGSGMLRSPNDLPYAEQHFHGGGEHPSPASRGSSYTSPPHHSRAGVSAEALGLRRDDFFLSHLQKSPTIHSGSLASPWATSTPQSKRNPTYYRIPVIRNCGSNTLNFEFHDTSPRRVYNGISQPWKTTQQSSANNWYPTWPAKEIRPLRTEAAPSPYLANSVNHPTANGVAQPGWSATWTKDGKRKEKRWVKYDGIGPVDESGMPLASRSSVDSPKDWYRSMFQQIHSKLPESDLDWDPYKSKDHDPPGLMKKNQPPVMISNSSSCQKNGLVWRNWEAADATSNEPRSIFDYEPGKSSILDNPTLAQKSFTPSSARCPSPSLPIEEQLEKELQQLSEELDNDIRNLEQQQLIRKNLSAGSSVCASALAFPAGCSPLSGSGVHPLAQRPTPASPRMEKGSPGVTRSTWSNSLPRNDPLRLPGQSPFLDSSEIVLDTPPKRDEKKMKAARLKFDFQAESPKELTLQKGDIVYIHKEVDKNWLEGEHHGRVGIFPANYVEVLSPTEIPKPIKIPSIQVLEYGEAVAQYNFKGDLAVELSFRKGERICLVRRVDENWYEGRVPGTSRQGIFPANYVQVVKEPRVKNSEDYPSSPGLPALASSSPQAHAPSLGSRGQSEASPSCLPNALAPDLLSSSSFSSALSGCTFPVSPKFENPETTTHRIRDAPKDGSFSPQSQSPGKMSSGSPGPLRSFQMKDPPRPVPPVLTSQAQTSIPPQNSALETVFSPTAKPQSPRHAARESPSSLQWTPYQALYHYRPQNEDELELQEGDRVDVMQQCDDGWFVGVSRRTQKFGTFPGNYVVPV</sequence>
<feature type="compositionally biased region" description="Basic and acidic residues" evidence="7">
    <location>
        <begin position="715"/>
        <end position="724"/>
    </location>
</feature>
<dbReference type="InterPro" id="IPR036028">
    <property type="entry name" value="SH3-like_dom_sf"/>
</dbReference>
<evidence type="ECO:0000256" key="3">
    <source>
        <dbReference type="ARBA" id="ARBA00022737"/>
    </source>
</evidence>
<dbReference type="CDD" id="cd11921">
    <property type="entry name" value="SH3_Vinexin_1"/>
    <property type="match status" value="1"/>
</dbReference>
<dbReference type="SMART" id="SM00326">
    <property type="entry name" value="SH3"/>
    <property type="match status" value="3"/>
</dbReference>
<dbReference type="PRINTS" id="PR00452">
    <property type="entry name" value="SH3DOMAIN"/>
</dbReference>
<dbReference type="PRINTS" id="PR00499">
    <property type="entry name" value="P67PHOX"/>
</dbReference>
<dbReference type="Pfam" id="PF14604">
    <property type="entry name" value="SH3_9"/>
    <property type="match status" value="2"/>
</dbReference>
<feature type="region of interest" description="Disordered" evidence="7">
    <location>
        <begin position="68"/>
        <end position="106"/>
    </location>
</feature>
<feature type="compositionally biased region" description="Polar residues" evidence="7">
    <location>
        <begin position="462"/>
        <end position="472"/>
    </location>
</feature>
<dbReference type="PANTHER" id="PTHR14167:SF54">
    <property type="entry name" value="VINEXIN"/>
    <property type="match status" value="1"/>
</dbReference>
<feature type="region of interest" description="Disordered" evidence="7">
    <location>
        <begin position="704"/>
        <end position="774"/>
    </location>
</feature>
<evidence type="ECO:0000313" key="10">
    <source>
        <dbReference type="EMBL" id="KAK9395229.1"/>
    </source>
</evidence>
<comment type="subcellular location">
    <subcellularLocation>
        <location evidence="1">Cell junction</location>
    </subcellularLocation>
</comment>
<dbReference type="Pfam" id="PF00018">
    <property type="entry name" value="SH3_1"/>
    <property type="match status" value="1"/>
</dbReference>
<feature type="compositionally biased region" description="Polar residues" evidence="7">
    <location>
        <begin position="762"/>
        <end position="774"/>
    </location>
</feature>
<dbReference type="FunFam" id="2.30.30.40:FF:000001">
    <property type="entry name" value="Sorbin and SH3 domain-containing protein 1 isoform 2"/>
    <property type="match status" value="1"/>
</dbReference>
<dbReference type="PROSITE" id="PS50002">
    <property type="entry name" value="SH3"/>
    <property type="match status" value="3"/>
</dbReference>
<dbReference type="SMART" id="SM00459">
    <property type="entry name" value="Sorb"/>
    <property type="match status" value="1"/>
</dbReference>
<accession>A0AAW1AZZ2</accession>
<dbReference type="Gene3D" id="2.30.30.40">
    <property type="entry name" value="SH3 Domains"/>
    <property type="match status" value="3"/>
</dbReference>
<dbReference type="EMBL" id="JAOTOJ010000010">
    <property type="protein sequence ID" value="KAK9395229.1"/>
    <property type="molecule type" value="Genomic_DNA"/>
</dbReference>
<proteinExistence type="predicted"/>
<keyword evidence="2 5" id="KW-0728">SH3 domain</keyword>
<feature type="compositionally biased region" description="Polar residues" evidence="7">
    <location>
        <begin position="90"/>
        <end position="99"/>
    </location>
</feature>
<name>A0AAW1AZZ2_CROAD</name>
<dbReference type="InterPro" id="IPR003127">
    <property type="entry name" value="SoHo_dom"/>
</dbReference>
<dbReference type="FunFam" id="2.30.30.40:FF:000004">
    <property type="entry name" value="Sorbin and SH3 domain-containing protein 1 isoform 2"/>
    <property type="match status" value="1"/>
</dbReference>
<keyword evidence="6" id="KW-0175">Coiled coil</keyword>
<evidence type="ECO:0000259" key="9">
    <source>
        <dbReference type="PROSITE" id="PS50831"/>
    </source>
</evidence>
<feature type="region of interest" description="Disordered" evidence="7">
    <location>
        <begin position="442"/>
        <end position="481"/>
    </location>
</feature>
<dbReference type="CDD" id="cd11918">
    <property type="entry name" value="SH3_Vinexin_3"/>
    <property type="match status" value="1"/>
</dbReference>
<dbReference type="SUPFAM" id="SSF50044">
    <property type="entry name" value="SH3-domain"/>
    <property type="match status" value="3"/>
</dbReference>
<evidence type="ECO:0000256" key="5">
    <source>
        <dbReference type="PROSITE-ProRule" id="PRU00192"/>
    </source>
</evidence>
<feature type="domain" description="SH3" evidence="8">
    <location>
        <begin position="502"/>
        <end position="561"/>
    </location>
</feature>
<dbReference type="InterPro" id="IPR035608">
    <property type="entry name" value="Vinexin_SH3_2"/>
</dbReference>
<comment type="caution">
    <text evidence="10">The sequence shown here is derived from an EMBL/GenBank/DDBJ whole genome shotgun (WGS) entry which is preliminary data.</text>
</comment>
<dbReference type="PROSITE" id="PS50831">
    <property type="entry name" value="SOHO"/>
    <property type="match status" value="1"/>
</dbReference>
<feature type="coiled-coil region" evidence="6">
    <location>
        <begin position="385"/>
        <end position="412"/>
    </location>
</feature>
<evidence type="ECO:0000256" key="2">
    <source>
        <dbReference type="ARBA" id="ARBA00022443"/>
    </source>
</evidence>
<keyword evidence="4" id="KW-0965">Cell junction</keyword>
<feature type="domain" description="SH3" evidence="8">
    <location>
        <begin position="576"/>
        <end position="637"/>
    </location>
</feature>
<evidence type="ECO:0000259" key="8">
    <source>
        <dbReference type="PROSITE" id="PS50002"/>
    </source>
</evidence>
<evidence type="ECO:0000256" key="6">
    <source>
        <dbReference type="SAM" id="Coils"/>
    </source>
</evidence>
<dbReference type="Proteomes" id="UP001474421">
    <property type="component" value="Unassembled WGS sequence"/>
</dbReference>
<feature type="compositionally biased region" description="Low complexity" evidence="7">
    <location>
        <begin position="729"/>
        <end position="745"/>
    </location>
</feature>
<dbReference type="GO" id="GO:0070161">
    <property type="term" value="C:anchoring junction"/>
    <property type="evidence" value="ECO:0007669"/>
    <property type="project" value="UniProtKB-SubCell"/>
</dbReference>
<gene>
    <name evidence="10" type="ORF">NXF25_014575</name>
</gene>
<dbReference type="InterPro" id="IPR035607">
    <property type="entry name" value="Vinexin_SH3_3"/>
</dbReference>